<dbReference type="AlphaFoldDB" id="A0A9W4UJY3"/>
<dbReference type="InterPro" id="IPR027417">
    <property type="entry name" value="P-loop_NTPase"/>
</dbReference>
<dbReference type="PANTHER" id="PTHR23077:SF132">
    <property type="entry name" value="ATP-DEPENDENT ZN PROTEASE"/>
    <property type="match status" value="1"/>
</dbReference>
<dbReference type="GO" id="GO:0042254">
    <property type="term" value="P:ribosome biogenesis"/>
    <property type="evidence" value="ECO:0007669"/>
    <property type="project" value="TreeGrafter"/>
</dbReference>
<dbReference type="Proteomes" id="UP001152607">
    <property type="component" value="Unassembled WGS sequence"/>
</dbReference>
<dbReference type="InterPro" id="IPR003959">
    <property type="entry name" value="ATPase_AAA_core"/>
</dbReference>
<reference evidence="3" key="1">
    <citation type="submission" date="2023-01" db="EMBL/GenBank/DDBJ databases">
        <authorList>
            <person name="Van Ghelder C."/>
            <person name="Rancurel C."/>
        </authorList>
    </citation>
    <scope>NUCLEOTIDE SEQUENCE</scope>
    <source>
        <strain evidence="3">CNCM I-4278</strain>
    </source>
</reference>
<dbReference type="SMART" id="SM00382">
    <property type="entry name" value="AAA"/>
    <property type="match status" value="1"/>
</dbReference>
<protein>
    <recommendedName>
        <fullName evidence="2">AAA+ ATPase domain-containing protein</fullName>
    </recommendedName>
</protein>
<dbReference type="OrthoDB" id="2115716at2759"/>
<evidence type="ECO:0000256" key="1">
    <source>
        <dbReference type="SAM" id="MobiDB-lite"/>
    </source>
</evidence>
<name>A0A9W4UJY3_9PLEO</name>
<dbReference type="GO" id="GO:0003723">
    <property type="term" value="F:RNA binding"/>
    <property type="evidence" value="ECO:0007669"/>
    <property type="project" value="TreeGrafter"/>
</dbReference>
<gene>
    <name evidence="3" type="ORF">PDIGIT_LOCUS9152</name>
</gene>
<comment type="caution">
    <text evidence="3">The sequence shown here is derived from an EMBL/GenBank/DDBJ whole genome shotgun (WGS) entry which is preliminary data.</text>
</comment>
<dbReference type="SUPFAM" id="SSF52540">
    <property type="entry name" value="P-loop containing nucleoside triphosphate hydrolases"/>
    <property type="match status" value="1"/>
</dbReference>
<dbReference type="PANTHER" id="PTHR23077">
    <property type="entry name" value="AAA-FAMILY ATPASE"/>
    <property type="match status" value="1"/>
</dbReference>
<dbReference type="Gene3D" id="3.40.50.300">
    <property type="entry name" value="P-loop containing nucleotide triphosphate hydrolases"/>
    <property type="match status" value="1"/>
</dbReference>
<organism evidence="3 4">
    <name type="scientific">Periconia digitata</name>
    <dbReference type="NCBI Taxonomy" id="1303443"/>
    <lineage>
        <taxon>Eukaryota</taxon>
        <taxon>Fungi</taxon>
        <taxon>Dikarya</taxon>
        <taxon>Ascomycota</taxon>
        <taxon>Pezizomycotina</taxon>
        <taxon>Dothideomycetes</taxon>
        <taxon>Pleosporomycetidae</taxon>
        <taxon>Pleosporales</taxon>
        <taxon>Massarineae</taxon>
        <taxon>Periconiaceae</taxon>
        <taxon>Periconia</taxon>
    </lineage>
</organism>
<feature type="domain" description="AAA+ ATPase" evidence="2">
    <location>
        <begin position="229"/>
        <end position="362"/>
    </location>
</feature>
<dbReference type="EMBL" id="CAOQHR010000006">
    <property type="protein sequence ID" value="CAI6336062.1"/>
    <property type="molecule type" value="Genomic_DNA"/>
</dbReference>
<dbReference type="GO" id="GO:1990275">
    <property type="term" value="F:preribosome binding"/>
    <property type="evidence" value="ECO:0007669"/>
    <property type="project" value="TreeGrafter"/>
</dbReference>
<dbReference type="GO" id="GO:0005524">
    <property type="term" value="F:ATP binding"/>
    <property type="evidence" value="ECO:0007669"/>
    <property type="project" value="InterPro"/>
</dbReference>
<keyword evidence="4" id="KW-1185">Reference proteome</keyword>
<evidence type="ECO:0000313" key="4">
    <source>
        <dbReference type="Proteomes" id="UP001152607"/>
    </source>
</evidence>
<accession>A0A9W4UJY3</accession>
<sequence length="622" mass="69725">MTGNNNAYNIRSHEDETAREYFHHSSGQRVNTDAVLVEALRRQYPDLDLTIVPQASANLLAYASAGFATATPLDDSVNDPVYGTALKWRVFIPPARRLDNSPGLMADRVLFGKFLYKWNGHDFILYVANGRDGGNPYPDVTNNYILTRDATLVNNLVKDATLWGSKLHNEVWVFDQGFWQKSRELYDSVQKAQWDDVILEQGMKKAIIADVENFFDGRSTYQNLKVPWKRGIIYYGPPGNGKTISIKAMMNALYQRGRNGSTKLSVPTLYVRTLSSFAGPEYSLRNIFAKARQEAPCYLVFEDLDSIVSDHVRSYFLNEVDGLRSNDGILMVGSTNHLDRLDPGISKRPSRFDRKYYFPDPDYDQRVQYAQFWQSKLSNSHDLEFPDALCPAVARITDKFSFAYMQEAFVASLLAIAVGDSSTADQQRWAGPHDPLAKPSNGPQFSGSYGLHHASGGGDDGDLEDLVLWKELQKQVAILRDEMEGKYKQPPARSVPRMVKMNDLDLSAFSPSPCRYRDELDEKLHHQGVLNSAAVNPSSHPSSSPQMLRESIDHLAEATRRLRMSTGELQLDPPHDTAGLLSQQLRFALTGVQSDAGFSELDPVARWTGKTVAGPGNQRLEN</sequence>
<dbReference type="Pfam" id="PF00004">
    <property type="entry name" value="AAA"/>
    <property type="match status" value="1"/>
</dbReference>
<feature type="region of interest" description="Disordered" evidence="1">
    <location>
        <begin position="425"/>
        <end position="456"/>
    </location>
</feature>
<evidence type="ECO:0000259" key="2">
    <source>
        <dbReference type="SMART" id="SM00382"/>
    </source>
</evidence>
<dbReference type="GO" id="GO:0016887">
    <property type="term" value="F:ATP hydrolysis activity"/>
    <property type="evidence" value="ECO:0007669"/>
    <property type="project" value="InterPro"/>
</dbReference>
<dbReference type="GO" id="GO:0005634">
    <property type="term" value="C:nucleus"/>
    <property type="evidence" value="ECO:0007669"/>
    <property type="project" value="TreeGrafter"/>
</dbReference>
<evidence type="ECO:0000313" key="3">
    <source>
        <dbReference type="EMBL" id="CAI6336062.1"/>
    </source>
</evidence>
<dbReference type="InterPro" id="IPR050168">
    <property type="entry name" value="AAA_ATPase_domain"/>
</dbReference>
<dbReference type="FunFam" id="3.40.50.300:FF:002838">
    <property type="entry name" value="Uncharacterized ATPase YjoB"/>
    <property type="match status" value="1"/>
</dbReference>
<dbReference type="InterPro" id="IPR003593">
    <property type="entry name" value="AAA+_ATPase"/>
</dbReference>
<dbReference type="CDD" id="cd19481">
    <property type="entry name" value="RecA-like_protease"/>
    <property type="match status" value="1"/>
</dbReference>
<proteinExistence type="predicted"/>